<dbReference type="GeneID" id="105274182"/>
<keyword evidence="2" id="KW-0732">Signal</keyword>
<feature type="chain" id="PRO_5040259546" evidence="2">
    <location>
        <begin position="17"/>
        <end position="800"/>
    </location>
</feature>
<evidence type="ECO:0000313" key="4">
    <source>
        <dbReference type="RefSeq" id="XP_011315395.1"/>
    </source>
</evidence>
<dbReference type="RefSeq" id="XP_011315395.1">
    <property type="nucleotide sequence ID" value="XM_011317093.1"/>
</dbReference>
<feature type="compositionally biased region" description="Polar residues" evidence="1">
    <location>
        <begin position="733"/>
        <end position="742"/>
    </location>
</feature>
<protein>
    <submittedName>
        <fullName evidence="4">Flocculation protein FLO11</fullName>
    </submittedName>
</protein>
<feature type="compositionally biased region" description="Polar residues" evidence="1">
    <location>
        <begin position="703"/>
        <end position="723"/>
    </location>
</feature>
<feature type="region of interest" description="Disordered" evidence="1">
    <location>
        <begin position="276"/>
        <end position="316"/>
    </location>
</feature>
<dbReference type="KEGG" id="fas:105274182"/>
<dbReference type="Proteomes" id="UP000694866">
    <property type="component" value="Unplaced"/>
</dbReference>
<name>A0A9R1TTL7_9HYME</name>
<proteinExistence type="predicted"/>
<feature type="compositionally biased region" description="Low complexity" evidence="1">
    <location>
        <begin position="665"/>
        <end position="678"/>
    </location>
</feature>
<feature type="compositionally biased region" description="Polar residues" evidence="1">
    <location>
        <begin position="484"/>
        <end position="515"/>
    </location>
</feature>
<feature type="compositionally biased region" description="Low complexity" evidence="1">
    <location>
        <begin position="690"/>
        <end position="702"/>
    </location>
</feature>
<evidence type="ECO:0000256" key="2">
    <source>
        <dbReference type="SAM" id="SignalP"/>
    </source>
</evidence>
<gene>
    <name evidence="4" type="primary">LOC105274182</name>
</gene>
<sequence length="800" mass="87154">MEISVVLLFLFTIVYAVEVSEILPIKTNTAGHYEDQVAKIVKWRQPVCVIYGENVLASMSNRTSKLNHESVESNGKETFQTVENTQSSVRLIGPEVFESLAIRADSWADAINVGKTRVRTLLIEDRVHILEREDDALFWGKREGENLVITPKNPQSNENKDFVVQETEIVDSPVVATIFTDLSYLGPEYPICENYEEAKTGPTQANPIYKARAAQITRSQNLLELLGVGLEKKPSPLHAQLLKRSIAEPGMSDALPANVTEQIAKNDKVQEAIATTTTESSLFPPQVPDGKKNSSPPRVVQENSSQAPGSTKLGPSPYDVIKSLGCDQVRCKKTSETRDGNGQVTSTQFFYVNQASTPGQTFSKMEVHQTFFDGVHVDEHGNHGRDQDVLNTQQLQTSYTEKNDFAEKTIQNEEILVEATPLFNVLPAWDTPSNYPWPPFYQRLRKRSLSPVFEYFFKRNDSYNQIIPTIVVYPWTEATSTPNIFSTEDSSTPEISSTEAPSTSEIDSTVGTTTLHDLPTEAPSTSETDKTESTTTLQDLSTEAPSTSETDRTESTTTLQDPSTEASSTSETDSTEGTTTLQDLSTEASSTSETDTTESTTTLHDPSTEASSTSETDSTDDTTTLQDSSTEASATSEISSPPSPSSPKKNSRITRSTGAPSTEVSAKSEISSPQSPSSGRLIPSEDEFSTTEATTTDAVTSELPSEQTTPVETPAQNGVTTSGETEKVEGSGNAPNSQTSQALVPVLDDDREEASEVIAEVISAYEADGSPNAAERLQEILDATIDITGDVEQSDEFERK</sequence>
<accession>A0A9R1TTL7</accession>
<feature type="signal peptide" evidence="2">
    <location>
        <begin position="1"/>
        <end position="16"/>
    </location>
</feature>
<organism evidence="3 4">
    <name type="scientific">Fopius arisanus</name>
    <dbReference type="NCBI Taxonomy" id="64838"/>
    <lineage>
        <taxon>Eukaryota</taxon>
        <taxon>Metazoa</taxon>
        <taxon>Ecdysozoa</taxon>
        <taxon>Arthropoda</taxon>
        <taxon>Hexapoda</taxon>
        <taxon>Insecta</taxon>
        <taxon>Pterygota</taxon>
        <taxon>Neoptera</taxon>
        <taxon>Endopterygota</taxon>
        <taxon>Hymenoptera</taxon>
        <taxon>Apocrita</taxon>
        <taxon>Ichneumonoidea</taxon>
        <taxon>Braconidae</taxon>
        <taxon>Opiinae</taxon>
        <taxon>Fopius</taxon>
    </lineage>
</organism>
<reference evidence="4" key="1">
    <citation type="submission" date="2025-08" db="UniProtKB">
        <authorList>
            <consortium name="RefSeq"/>
        </authorList>
    </citation>
    <scope>IDENTIFICATION</scope>
    <source>
        <strain evidence="4">USDA-PBARC FA_bdor</strain>
        <tissue evidence="4">Whole organism</tissue>
    </source>
</reference>
<dbReference type="AlphaFoldDB" id="A0A9R1TTL7"/>
<evidence type="ECO:0000313" key="3">
    <source>
        <dbReference type="Proteomes" id="UP000694866"/>
    </source>
</evidence>
<feature type="compositionally biased region" description="Low complexity" evidence="1">
    <location>
        <begin position="555"/>
        <end position="640"/>
    </location>
</feature>
<feature type="compositionally biased region" description="Polar residues" evidence="1">
    <location>
        <begin position="653"/>
        <end position="664"/>
    </location>
</feature>
<dbReference type="OrthoDB" id="7873278at2759"/>
<keyword evidence="3" id="KW-1185">Reference proteome</keyword>
<feature type="compositionally biased region" description="Polar residues" evidence="1">
    <location>
        <begin position="293"/>
        <end position="309"/>
    </location>
</feature>
<feature type="region of interest" description="Disordered" evidence="1">
    <location>
        <begin position="484"/>
        <end position="746"/>
    </location>
</feature>
<evidence type="ECO:0000256" key="1">
    <source>
        <dbReference type="SAM" id="MobiDB-lite"/>
    </source>
</evidence>